<dbReference type="OrthoDB" id="432685at2759"/>
<reference evidence="4" key="1">
    <citation type="journal article" date="2020" name="Fungal Divers.">
        <title>Resolving the Mortierellaceae phylogeny through synthesis of multi-gene phylogenetics and phylogenomics.</title>
        <authorList>
            <person name="Vandepol N."/>
            <person name="Liber J."/>
            <person name="Desiro A."/>
            <person name="Na H."/>
            <person name="Kennedy M."/>
            <person name="Barry K."/>
            <person name="Grigoriev I.V."/>
            <person name="Miller A.N."/>
            <person name="O'Donnell K."/>
            <person name="Stajich J.E."/>
            <person name="Bonito G."/>
        </authorList>
    </citation>
    <scope>NUCLEOTIDE SEQUENCE</scope>
    <source>
        <strain evidence="4">BC1065</strain>
    </source>
</reference>
<keyword evidence="3" id="KW-0812">Transmembrane</keyword>
<feature type="coiled-coil region" evidence="1">
    <location>
        <begin position="364"/>
        <end position="436"/>
    </location>
</feature>
<keyword evidence="3" id="KW-1133">Transmembrane helix</keyword>
<dbReference type="Proteomes" id="UP000807716">
    <property type="component" value="Unassembled WGS sequence"/>
</dbReference>
<evidence type="ECO:0000313" key="4">
    <source>
        <dbReference type="EMBL" id="KAG0256097.1"/>
    </source>
</evidence>
<proteinExistence type="predicted"/>
<feature type="compositionally biased region" description="Low complexity" evidence="2">
    <location>
        <begin position="167"/>
        <end position="179"/>
    </location>
</feature>
<comment type="caution">
    <text evidence="4">The sequence shown here is derived from an EMBL/GenBank/DDBJ whole genome shotgun (WGS) entry which is preliminary data.</text>
</comment>
<evidence type="ECO:0000256" key="1">
    <source>
        <dbReference type="SAM" id="Coils"/>
    </source>
</evidence>
<feature type="compositionally biased region" description="Polar residues" evidence="2">
    <location>
        <begin position="202"/>
        <end position="226"/>
    </location>
</feature>
<keyword evidence="3" id="KW-0472">Membrane</keyword>
<evidence type="ECO:0000256" key="3">
    <source>
        <dbReference type="SAM" id="Phobius"/>
    </source>
</evidence>
<feature type="coiled-coil region" evidence="1">
    <location>
        <begin position="301"/>
        <end position="328"/>
    </location>
</feature>
<keyword evidence="1" id="KW-0175">Coiled coil</keyword>
<name>A0A9P6U296_9FUNG</name>
<feature type="region of interest" description="Disordered" evidence="2">
    <location>
        <begin position="101"/>
        <end position="125"/>
    </location>
</feature>
<evidence type="ECO:0000313" key="5">
    <source>
        <dbReference type="Proteomes" id="UP000807716"/>
    </source>
</evidence>
<dbReference type="AlphaFoldDB" id="A0A9P6U296"/>
<feature type="transmembrane region" description="Helical" evidence="3">
    <location>
        <begin position="733"/>
        <end position="759"/>
    </location>
</feature>
<keyword evidence="5" id="KW-1185">Reference proteome</keyword>
<gene>
    <name evidence="4" type="ORF">DFQ27_005902</name>
</gene>
<organism evidence="4 5">
    <name type="scientific">Actinomortierella ambigua</name>
    <dbReference type="NCBI Taxonomy" id="1343610"/>
    <lineage>
        <taxon>Eukaryota</taxon>
        <taxon>Fungi</taxon>
        <taxon>Fungi incertae sedis</taxon>
        <taxon>Mucoromycota</taxon>
        <taxon>Mortierellomycotina</taxon>
        <taxon>Mortierellomycetes</taxon>
        <taxon>Mortierellales</taxon>
        <taxon>Mortierellaceae</taxon>
        <taxon>Actinomortierella</taxon>
    </lineage>
</organism>
<dbReference type="EMBL" id="JAAAJB010000426">
    <property type="protein sequence ID" value="KAG0256097.1"/>
    <property type="molecule type" value="Genomic_DNA"/>
</dbReference>
<sequence length="867" mass="96561">MMKSPDTSATEEENTYEKALAVLDRIWPLYDTKGYGIMTIDMEKVLHHVEEELGTSLLDQAAWSIFREFVARAQGTIVNQKDLVGLLGLVHGNQQQIRMQMQQQQQPQRYDASLQDNTDHYSHDEQGDLLSQHSRHHDQHHQQQLGLDEQHYPEDLIYQTGSTAVAPRAPATAMAEATSAPPPSSLSCRPRTSPPIRRIALQTPSSYPRFRSSLSTNSLALDTETSPSHHHTSPGLDARSTSSGRSPSPMASIHNTEEYEGYGLDAEPDHIDQDDFMRIKMSNVDLDRKLKRAQLDYAMRSDEQSKETKAHQEEIDRLNQALKTTRKEIIDLKYTEKSQSGQIQELEQQIQVNEKTSQTQKNGAAALRMQRDELEMENQAMQDSLRRKEKELEDLVGRLKTLEEESHRIAIGQDQMKELQEQLESEISKNQAMASELEFMRKRLRDEVEQFGGFGGIDLNLTAVFAAGVDISANIDPQAKGLSLWSELSHHRGEFDKPLDSELPTPSAAVPSESLGAWGPEDATKLLQESSQNSAQFATFKKKYEMKRSSIRDMSQLYQDHARLRQESSADASQSVQQDTQPVSPWTAEVALSSDTATQMTPAGVEDDSQAGEASSQKKSVVFETDDVDCALPAQLPPLGVKMGQLEHENRITDSLIDDILEQIGPLAVTATPAPFHRIHRESVRRRKPQASRAVTQAELDELRGESTVGATTVQAMGETSTKVARRENSTKVIANVTLVSMYTIVVYLFGVITSVFLVDSNPAGRQFNFDTLQAVAHQEMAGHGGRAVGFRLVEVFALWINNLISQGDGGYGPTDLHAPVATIKELQHLVTKAFRDAQCFSYTAENSISARARSRPNFVKTPLGPL</sequence>
<feature type="region of interest" description="Disordered" evidence="2">
    <location>
        <begin position="562"/>
        <end position="586"/>
    </location>
</feature>
<feature type="compositionally biased region" description="Low complexity" evidence="2">
    <location>
        <begin position="569"/>
        <end position="579"/>
    </location>
</feature>
<evidence type="ECO:0000256" key="2">
    <source>
        <dbReference type="SAM" id="MobiDB-lite"/>
    </source>
</evidence>
<accession>A0A9P6U296</accession>
<feature type="region of interest" description="Disordered" evidence="2">
    <location>
        <begin position="600"/>
        <end position="619"/>
    </location>
</feature>
<feature type="region of interest" description="Disordered" evidence="2">
    <location>
        <begin position="496"/>
        <end position="519"/>
    </location>
</feature>
<protein>
    <submittedName>
        <fullName evidence="4">Uncharacterized protein</fullName>
    </submittedName>
</protein>
<feature type="region of interest" description="Disordered" evidence="2">
    <location>
        <begin position="167"/>
        <end position="253"/>
    </location>
</feature>